<protein>
    <submittedName>
        <fullName evidence="1">Uncharacterized protein</fullName>
    </submittedName>
</protein>
<proteinExistence type="predicted"/>
<dbReference type="STRING" id="1797994.A2227_06685"/>
<organism evidence="1 2">
    <name type="scientific">Candidatus Falkowbacteria bacterium RIFOXYA2_FULL_47_19</name>
    <dbReference type="NCBI Taxonomy" id="1797994"/>
    <lineage>
        <taxon>Bacteria</taxon>
        <taxon>Candidatus Falkowiibacteriota</taxon>
    </lineage>
</organism>
<gene>
    <name evidence="1" type="ORF">A2227_06685</name>
</gene>
<evidence type="ECO:0000313" key="2">
    <source>
        <dbReference type="Proteomes" id="UP000178367"/>
    </source>
</evidence>
<name>A0A1F5SN67_9BACT</name>
<dbReference type="AlphaFoldDB" id="A0A1F5SN67"/>
<accession>A0A1F5SN67</accession>
<dbReference type="EMBL" id="MFGB01000002">
    <property type="protein sequence ID" value="OGF28157.1"/>
    <property type="molecule type" value="Genomic_DNA"/>
</dbReference>
<evidence type="ECO:0000313" key="1">
    <source>
        <dbReference type="EMBL" id="OGF28157.1"/>
    </source>
</evidence>
<dbReference type="Gene3D" id="1.10.10.10">
    <property type="entry name" value="Winged helix-like DNA-binding domain superfamily/Winged helix DNA-binding domain"/>
    <property type="match status" value="1"/>
</dbReference>
<reference evidence="1 2" key="1">
    <citation type="journal article" date="2016" name="Nat. Commun.">
        <title>Thousands of microbial genomes shed light on interconnected biogeochemical processes in an aquifer system.</title>
        <authorList>
            <person name="Anantharaman K."/>
            <person name="Brown C.T."/>
            <person name="Hug L.A."/>
            <person name="Sharon I."/>
            <person name="Castelle C.J."/>
            <person name="Probst A.J."/>
            <person name="Thomas B.C."/>
            <person name="Singh A."/>
            <person name="Wilkins M.J."/>
            <person name="Karaoz U."/>
            <person name="Brodie E.L."/>
            <person name="Williams K.H."/>
            <person name="Hubbard S.S."/>
            <person name="Banfield J.F."/>
        </authorList>
    </citation>
    <scope>NUCLEOTIDE SEQUENCE [LARGE SCALE GENOMIC DNA]</scope>
</reference>
<dbReference type="InterPro" id="IPR036388">
    <property type="entry name" value="WH-like_DNA-bd_sf"/>
</dbReference>
<comment type="caution">
    <text evidence="1">The sequence shown here is derived from an EMBL/GenBank/DDBJ whole genome shotgun (WGS) entry which is preliminary data.</text>
</comment>
<sequence length="161" mass="18635">MQDKYKDKGKRYWKEDYYMDDLARHLSMKAQCVYDCLKRHCNADRKTTIGSRKIGEKIGIDKGTVQSGLNELIKKNFISARSSNSSDGYYFIYPLNEVFGQSLGGKNSVTELEQQSVPNGYNSQKELKNYIKEENNKNVKPETLIKLRRNLEEKGIVRPII</sequence>
<dbReference type="Proteomes" id="UP000178367">
    <property type="component" value="Unassembled WGS sequence"/>
</dbReference>